<accession>A0A6G1PA63</accession>
<dbReference type="Proteomes" id="UP000503349">
    <property type="component" value="Chromosome 3"/>
</dbReference>
<evidence type="ECO:0000256" key="1">
    <source>
        <dbReference type="SAM" id="Phobius"/>
    </source>
</evidence>
<evidence type="ECO:0000259" key="3">
    <source>
        <dbReference type="Pfam" id="PF07686"/>
    </source>
</evidence>
<evidence type="ECO:0000313" key="5">
    <source>
        <dbReference type="Proteomes" id="UP000503349"/>
    </source>
</evidence>
<sequence>MDCRISLFLFALMFGAAAAGGLSETKSLIAKIGDNITLNTGISELHRNSEVYWVYGPTKDTIIHFENGKLQWIRKDGIEKFELDERTGSLIIRSLNISDSGIYHGHIIDGNDSQQTFVLTVLESDPNPTFAGCPQNTTARGTNRGTQRSHIAVCLPFVLLGLICIVKLMVNKW</sequence>
<reference evidence="5" key="2">
    <citation type="submission" date="2019-02" db="EMBL/GenBank/DDBJ databases">
        <title>Opniocepnalus argus Var Kimnra genome.</title>
        <authorList>
            <person name="Zhou C."/>
            <person name="Xiao S."/>
        </authorList>
    </citation>
    <scope>NUCLEOTIDE SEQUENCE [LARGE SCALE GENOMIC DNA]</scope>
</reference>
<dbReference type="Pfam" id="PF07686">
    <property type="entry name" value="V-set"/>
    <property type="match status" value="1"/>
</dbReference>
<feature type="chain" id="PRO_5026286993" description="Immunoglobulin V-set domain-containing protein" evidence="2">
    <location>
        <begin position="20"/>
        <end position="173"/>
    </location>
</feature>
<feature type="transmembrane region" description="Helical" evidence="1">
    <location>
        <begin position="150"/>
        <end position="170"/>
    </location>
</feature>
<gene>
    <name evidence="4" type="ORF">EXN66_Car002794</name>
</gene>
<name>A0A6G1PA63_CHAAH</name>
<dbReference type="InterPro" id="IPR036179">
    <property type="entry name" value="Ig-like_dom_sf"/>
</dbReference>
<evidence type="ECO:0000313" key="4">
    <source>
        <dbReference type="EMBL" id="KAF3687122.1"/>
    </source>
</evidence>
<proteinExistence type="predicted"/>
<dbReference type="SUPFAM" id="SSF48726">
    <property type="entry name" value="Immunoglobulin"/>
    <property type="match status" value="1"/>
</dbReference>
<dbReference type="EMBL" id="CM015714">
    <property type="protein sequence ID" value="KAF3687122.1"/>
    <property type="molecule type" value="Genomic_DNA"/>
</dbReference>
<keyword evidence="1" id="KW-0812">Transmembrane</keyword>
<dbReference type="PANTHER" id="PTHR21063:SF4">
    <property type="entry name" value="CD48 ANTIGEN-RELATED"/>
    <property type="match status" value="1"/>
</dbReference>
<dbReference type="InterPro" id="IPR013783">
    <property type="entry name" value="Ig-like_fold"/>
</dbReference>
<protein>
    <recommendedName>
        <fullName evidence="3">Immunoglobulin V-set domain-containing protein</fullName>
    </recommendedName>
</protein>
<evidence type="ECO:0000256" key="2">
    <source>
        <dbReference type="SAM" id="SignalP"/>
    </source>
</evidence>
<keyword evidence="5" id="KW-1185">Reference proteome</keyword>
<dbReference type="AlphaFoldDB" id="A0A6G1PA63"/>
<keyword evidence="1" id="KW-0472">Membrane</keyword>
<reference evidence="4 5" key="1">
    <citation type="submission" date="2019-02" db="EMBL/GenBank/DDBJ databases">
        <title>Opniocepnalus argus genome.</title>
        <authorList>
            <person name="Zhou C."/>
            <person name="Xiao S."/>
        </authorList>
    </citation>
    <scope>NUCLEOTIDE SEQUENCE [LARGE SCALE GENOMIC DNA]</scope>
    <source>
        <strain evidence="4">OARG1902GOOAL</strain>
        <tissue evidence="4">Muscle</tissue>
    </source>
</reference>
<dbReference type="PANTHER" id="PTHR21063">
    <property type="entry name" value="LFA-3"/>
    <property type="match status" value="1"/>
</dbReference>
<keyword evidence="1" id="KW-1133">Transmembrane helix</keyword>
<organism evidence="4 5">
    <name type="scientific">Channa argus</name>
    <name type="common">Northern snakehead</name>
    <name type="synonym">Ophicephalus argus</name>
    <dbReference type="NCBI Taxonomy" id="215402"/>
    <lineage>
        <taxon>Eukaryota</taxon>
        <taxon>Metazoa</taxon>
        <taxon>Chordata</taxon>
        <taxon>Craniata</taxon>
        <taxon>Vertebrata</taxon>
        <taxon>Euteleostomi</taxon>
        <taxon>Actinopterygii</taxon>
        <taxon>Neopterygii</taxon>
        <taxon>Teleostei</taxon>
        <taxon>Neoteleostei</taxon>
        <taxon>Acanthomorphata</taxon>
        <taxon>Anabantaria</taxon>
        <taxon>Anabantiformes</taxon>
        <taxon>Channoidei</taxon>
        <taxon>Channidae</taxon>
        <taxon>Channa</taxon>
    </lineage>
</organism>
<dbReference type="InterPro" id="IPR013106">
    <property type="entry name" value="Ig_V-set"/>
</dbReference>
<feature type="domain" description="Immunoglobulin V-set" evidence="3">
    <location>
        <begin position="26"/>
        <end position="116"/>
    </location>
</feature>
<feature type="signal peptide" evidence="2">
    <location>
        <begin position="1"/>
        <end position="19"/>
    </location>
</feature>
<dbReference type="Gene3D" id="2.60.40.10">
    <property type="entry name" value="Immunoglobulins"/>
    <property type="match status" value="1"/>
</dbReference>
<keyword evidence="2" id="KW-0732">Signal</keyword>